<evidence type="ECO:0000313" key="4">
    <source>
        <dbReference type="EMBL" id="KPV46826.1"/>
    </source>
</evidence>
<dbReference type="RefSeq" id="WP_054964083.1">
    <property type="nucleotide sequence ID" value="NZ_LJCQ01000176.1"/>
</dbReference>
<dbReference type="AlphaFoldDB" id="A0A0P9D2R9"/>
<comment type="caution">
    <text evidence="4">The sequence shown here is derived from an EMBL/GenBank/DDBJ whole genome shotgun (WGS) entry which is preliminary data.</text>
</comment>
<dbReference type="Proteomes" id="UP000050515">
    <property type="component" value="Unassembled WGS sequence"/>
</dbReference>
<accession>A0A0P9D2R9</accession>
<evidence type="ECO:0000313" key="5">
    <source>
        <dbReference type="Proteomes" id="UP000050515"/>
    </source>
</evidence>
<evidence type="ECO:0000313" key="3">
    <source>
        <dbReference type="EMBL" id="KPV46825.1"/>
    </source>
</evidence>
<reference evidence="4 5" key="1">
    <citation type="submission" date="2015-09" db="EMBL/GenBank/DDBJ databases">
        <title>Draft genome sequence of Acidiplasma aeolicum DSM 18409.</title>
        <authorList>
            <person name="Hemp J."/>
        </authorList>
    </citation>
    <scope>NUCLEOTIDE SEQUENCE [LARGE SCALE GENOMIC DNA]</scope>
    <source>
        <strain evidence="4 5">V</strain>
    </source>
</reference>
<evidence type="ECO:0000256" key="1">
    <source>
        <dbReference type="ARBA" id="ARBA00023235"/>
    </source>
</evidence>
<protein>
    <submittedName>
        <fullName evidence="4">Methylmalonyl-CoA mutase</fullName>
    </submittedName>
</protein>
<dbReference type="Pfam" id="PF01642">
    <property type="entry name" value="MM_CoA_mutase"/>
    <property type="match status" value="1"/>
</dbReference>
<dbReference type="NCBIfam" id="TIGR00641">
    <property type="entry name" value="acid_CoA_mut_N"/>
    <property type="match status" value="1"/>
</dbReference>
<sequence>MQNSFYEEKVSQIQKSFKIDEKYERWKNSTLADWNKKTGYREKNYTNSSDFKIKELYTRGDLPENLDEVLGMPGEYPYTRGVYPNMYRGKLWTMRMFSGFGTPEDTNKRLKYLISNGETGLSIAFDMPTLYGYDCDNPRAEGEVGKCGVNVSSLADMERIFDGIDLSKISTSMTINAPAAILTAMYFVLAQKKGVNLDRISGTVQADILKEYIAQKEWMYPPEAHIRLIRDMLVYSTENVPKWNYISVSGYHIREAGSSAVQELAFTLADGFYYIDTGIDAGLDVDKFAPRMSFFFNSSINFFEEIAKFRAARRIWATVLKEKYGAKNPRSMQLKFHTQTSGYTLTWQQPLNNIVRTTIEAMAAVLGGTQSLHTNSYDEAWALPTDEAVKVALRTQQIIAEESGIADVIDPLGGSYYVERLTSEMEEAVYKYLDEIEKMGGILNAVKKGYIQKEIAETSYTKQLRIENMDDIVVGVNKYVEEDEKPINILKIDEIAEKNQVKRLKELKTKRNNEMVSRSLDRLRDAMQDEKVNLMPYIMDCVRNYATIEEISNVGREIFGEWKEPKIY</sequence>
<dbReference type="PANTHER" id="PTHR48101">
    <property type="entry name" value="METHYLMALONYL-COA MUTASE, MITOCHONDRIAL-RELATED"/>
    <property type="match status" value="1"/>
</dbReference>
<dbReference type="EMBL" id="LJCQ01000176">
    <property type="protein sequence ID" value="KPV46826.1"/>
    <property type="molecule type" value="Genomic_DNA"/>
</dbReference>
<dbReference type="InterPro" id="IPR006099">
    <property type="entry name" value="MeMalonylCoA_mutase_a/b_cat"/>
</dbReference>
<dbReference type="CDD" id="cd03680">
    <property type="entry name" value="MM_CoA_mutase_ICM_like"/>
    <property type="match status" value="1"/>
</dbReference>
<evidence type="ECO:0000259" key="2">
    <source>
        <dbReference type="Pfam" id="PF01642"/>
    </source>
</evidence>
<dbReference type="PATRIC" id="fig|507754.4.peg.884"/>
<dbReference type="InterPro" id="IPR016176">
    <property type="entry name" value="Cbl-dep_enz_cat"/>
</dbReference>
<proteinExistence type="predicted"/>
<keyword evidence="1" id="KW-0413">Isomerase</keyword>
<dbReference type="PANTHER" id="PTHR48101:SF1">
    <property type="entry name" value="METHYLMALONYL-COA MUTASE, LARGE SUBUNIT"/>
    <property type="match status" value="1"/>
</dbReference>
<dbReference type="GO" id="GO:0031419">
    <property type="term" value="F:cobalamin binding"/>
    <property type="evidence" value="ECO:0007669"/>
    <property type="project" value="InterPro"/>
</dbReference>
<organism evidence="4 5">
    <name type="scientific">Acidiplasma aeolicum</name>
    <dbReference type="NCBI Taxonomy" id="507754"/>
    <lineage>
        <taxon>Archaea</taxon>
        <taxon>Methanobacteriati</taxon>
        <taxon>Thermoplasmatota</taxon>
        <taxon>Thermoplasmata</taxon>
        <taxon>Thermoplasmatales</taxon>
        <taxon>Ferroplasmaceae</taxon>
        <taxon>Acidiplasma</taxon>
    </lineage>
</organism>
<dbReference type="InterPro" id="IPR006098">
    <property type="entry name" value="MMCoA_mutase_a_cat"/>
</dbReference>
<name>A0A0P9D2R9_9ARCH</name>
<gene>
    <name evidence="3" type="ORF">SE19_03775</name>
    <name evidence="4" type="ORF">SE19_03780</name>
</gene>
<dbReference type="EMBL" id="LJCQ01000176">
    <property type="protein sequence ID" value="KPV46825.1"/>
    <property type="molecule type" value="Genomic_DNA"/>
</dbReference>
<dbReference type="SUPFAM" id="SSF51703">
    <property type="entry name" value="Cobalamin (vitamin B12)-dependent enzymes"/>
    <property type="match status" value="1"/>
</dbReference>
<feature type="domain" description="Methylmalonyl-CoA mutase alpha/beta chain catalytic" evidence="2">
    <location>
        <begin position="47"/>
        <end position="561"/>
    </location>
</feature>
<dbReference type="GO" id="GO:0004494">
    <property type="term" value="F:methylmalonyl-CoA mutase activity"/>
    <property type="evidence" value="ECO:0007669"/>
    <property type="project" value="InterPro"/>
</dbReference>
<dbReference type="Gene3D" id="3.20.20.240">
    <property type="entry name" value="Methylmalonyl-CoA mutase"/>
    <property type="match status" value="1"/>
</dbReference>